<sequence length="69" mass="7641">MNTIALTLLNLLTEGLPCSVLSLPGTPKGITMMLLEGLPCAVLTVQKKIMKLEKGEKKMRLKRQIETFN</sequence>
<organism evidence="1 2">
    <name type="scientific">Niastella vici</name>
    <dbReference type="NCBI Taxonomy" id="1703345"/>
    <lineage>
        <taxon>Bacteria</taxon>
        <taxon>Pseudomonadati</taxon>
        <taxon>Bacteroidota</taxon>
        <taxon>Chitinophagia</taxon>
        <taxon>Chitinophagales</taxon>
        <taxon>Chitinophagaceae</taxon>
        <taxon>Niastella</taxon>
    </lineage>
</organism>
<name>A0A1V9FP34_9BACT</name>
<accession>A0A1V9FP34</accession>
<evidence type="ECO:0000313" key="1">
    <source>
        <dbReference type="EMBL" id="OQP60100.1"/>
    </source>
</evidence>
<dbReference type="AlphaFoldDB" id="A0A1V9FP34"/>
<keyword evidence="2" id="KW-1185">Reference proteome</keyword>
<dbReference type="Proteomes" id="UP000192796">
    <property type="component" value="Unassembled WGS sequence"/>
</dbReference>
<proteinExistence type="predicted"/>
<evidence type="ECO:0000313" key="2">
    <source>
        <dbReference type="Proteomes" id="UP000192796"/>
    </source>
</evidence>
<protein>
    <submittedName>
        <fullName evidence="1">Uncharacterized protein</fullName>
    </submittedName>
</protein>
<dbReference type="EMBL" id="LVYD01000066">
    <property type="protein sequence ID" value="OQP60100.1"/>
    <property type="molecule type" value="Genomic_DNA"/>
</dbReference>
<comment type="caution">
    <text evidence="1">The sequence shown here is derived from an EMBL/GenBank/DDBJ whole genome shotgun (WGS) entry which is preliminary data.</text>
</comment>
<reference evidence="1 2" key="1">
    <citation type="submission" date="2016-03" db="EMBL/GenBank/DDBJ databases">
        <title>Niastella vici sp. nov., isolated from farmland soil.</title>
        <authorList>
            <person name="Chen L."/>
            <person name="Wang D."/>
            <person name="Yang S."/>
            <person name="Wang G."/>
        </authorList>
    </citation>
    <scope>NUCLEOTIDE SEQUENCE [LARGE SCALE GENOMIC DNA]</scope>
    <source>
        <strain evidence="1 2">DJ57</strain>
    </source>
</reference>
<gene>
    <name evidence="1" type="ORF">A3860_34795</name>
</gene>